<keyword evidence="1" id="KW-1133">Transmembrane helix</keyword>
<evidence type="ECO:0008006" key="3">
    <source>
        <dbReference type="Google" id="ProtNLM"/>
    </source>
</evidence>
<proteinExistence type="predicted"/>
<protein>
    <recommendedName>
        <fullName evidence="3">Transmembrane protein</fullName>
    </recommendedName>
</protein>
<evidence type="ECO:0000313" key="2">
    <source>
        <dbReference type="EMBL" id="QBK85226.1"/>
    </source>
</evidence>
<dbReference type="EMBL" id="MK500309">
    <property type="protein sequence ID" value="QBK85226.1"/>
    <property type="molecule type" value="Genomic_DNA"/>
</dbReference>
<feature type="transmembrane region" description="Helical" evidence="1">
    <location>
        <begin position="6"/>
        <end position="21"/>
    </location>
</feature>
<accession>A0A481YRZ7</accession>
<name>A0A481YRZ7_9VIRU</name>
<organism evidence="2">
    <name type="scientific">Iridovirus LCIVAC01</name>
    <dbReference type="NCBI Taxonomy" id="2506607"/>
    <lineage>
        <taxon>Viruses</taxon>
        <taxon>Varidnaviria</taxon>
        <taxon>Bamfordvirae</taxon>
        <taxon>Nucleocytoviricota</taxon>
        <taxon>Megaviricetes</taxon>
        <taxon>Pimascovirales</taxon>
        <taxon>Pimascovirales incertae sedis</taxon>
        <taxon>Iridoviridae</taxon>
    </lineage>
</organism>
<gene>
    <name evidence="2" type="ORF">LCIVAC01_00350</name>
</gene>
<keyword evidence="1" id="KW-0472">Membrane</keyword>
<sequence>MYWIFGILLIGAIVGLVIFILKRKKKSEYKYVYQPIVNQPKQLKAIFSPENNFSEEKNKEIINNKKMSEPDSNKFQNVHEYDTQLTNIFQPERIFSKEEKIRMFKSFQEQIHNPAAQSAITAIIRDLDTNGNYDPANQVDSSDILASILDKELDPSMVNILEEQLSDARNLGICVQGRSTRLIQVWKAIYKF</sequence>
<reference evidence="2" key="1">
    <citation type="journal article" date="2019" name="MBio">
        <title>Virus Genomes from Deep Sea Sediments Expand the Ocean Megavirome and Support Independent Origins of Viral Gigantism.</title>
        <authorList>
            <person name="Backstrom D."/>
            <person name="Yutin N."/>
            <person name="Jorgensen S.L."/>
            <person name="Dharamshi J."/>
            <person name="Homa F."/>
            <person name="Zaremba-Niedwiedzka K."/>
            <person name="Spang A."/>
            <person name="Wolf Y.I."/>
            <person name="Koonin E.V."/>
            <person name="Ettema T.J."/>
        </authorList>
    </citation>
    <scope>NUCLEOTIDE SEQUENCE</scope>
</reference>
<evidence type="ECO:0000256" key="1">
    <source>
        <dbReference type="SAM" id="Phobius"/>
    </source>
</evidence>
<keyword evidence="1" id="KW-0812">Transmembrane</keyword>